<accession>A0A1R0GQY3</accession>
<comment type="similarity">
    <text evidence="1">Belongs to the OSBP family.</text>
</comment>
<dbReference type="InterPro" id="IPR036770">
    <property type="entry name" value="Ankyrin_rpt-contain_sf"/>
</dbReference>
<keyword evidence="10" id="KW-1185">Reference proteome</keyword>
<evidence type="ECO:0000256" key="1">
    <source>
        <dbReference type="ARBA" id="ARBA00008842"/>
    </source>
</evidence>
<dbReference type="GO" id="GO:0097038">
    <property type="term" value="C:perinuclear endoplasmic reticulum"/>
    <property type="evidence" value="ECO:0007669"/>
    <property type="project" value="TreeGrafter"/>
</dbReference>
<dbReference type="Proteomes" id="UP000187455">
    <property type="component" value="Unassembled WGS sequence"/>
</dbReference>
<dbReference type="EMBL" id="LSSL01004639">
    <property type="protein sequence ID" value="OLY79307.1"/>
    <property type="molecule type" value="Genomic_DNA"/>
</dbReference>
<evidence type="ECO:0000259" key="8">
    <source>
        <dbReference type="PROSITE" id="PS50003"/>
    </source>
</evidence>
<evidence type="ECO:0000313" key="10">
    <source>
        <dbReference type="Proteomes" id="UP000187455"/>
    </source>
</evidence>
<organism evidence="9 10">
    <name type="scientific">Smittium mucronatum</name>
    <dbReference type="NCBI Taxonomy" id="133383"/>
    <lineage>
        <taxon>Eukaryota</taxon>
        <taxon>Fungi</taxon>
        <taxon>Fungi incertae sedis</taxon>
        <taxon>Zoopagomycota</taxon>
        <taxon>Kickxellomycotina</taxon>
        <taxon>Harpellomycetes</taxon>
        <taxon>Harpellales</taxon>
        <taxon>Legeriomycetaceae</taxon>
        <taxon>Smittium</taxon>
    </lineage>
</organism>
<evidence type="ECO:0000256" key="7">
    <source>
        <dbReference type="SAM" id="MobiDB-lite"/>
    </source>
</evidence>
<feature type="domain" description="PH" evidence="8">
    <location>
        <begin position="266"/>
        <end position="361"/>
    </location>
</feature>
<evidence type="ECO:0000256" key="5">
    <source>
        <dbReference type="ARBA" id="ARBA00023121"/>
    </source>
</evidence>
<dbReference type="Gene3D" id="1.25.40.20">
    <property type="entry name" value="Ankyrin repeat-containing domain"/>
    <property type="match status" value="2"/>
</dbReference>
<dbReference type="PROSITE" id="PS50003">
    <property type="entry name" value="PH_DOMAIN"/>
    <property type="match status" value="1"/>
</dbReference>
<keyword evidence="4" id="KW-0445">Lipid transport</keyword>
<dbReference type="InterPro" id="IPR001849">
    <property type="entry name" value="PH_domain"/>
</dbReference>
<dbReference type="GO" id="GO:0032934">
    <property type="term" value="F:sterol binding"/>
    <property type="evidence" value="ECO:0007669"/>
    <property type="project" value="TreeGrafter"/>
</dbReference>
<dbReference type="OrthoDB" id="1854502at2759"/>
<feature type="region of interest" description="Disordered" evidence="7">
    <location>
        <begin position="636"/>
        <end position="687"/>
    </location>
</feature>
<name>A0A1R0GQY3_9FUNG</name>
<dbReference type="Pfam" id="PF01237">
    <property type="entry name" value="Oxysterol_BP"/>
    <property type="match status" value="1"/>
</dbReference>
<dbReference type="GO" id="GO:0005635">
    <property type="term" value="C:nuclear envelope"/>
    <property type="evidence" value="ECO:0007669"/>
    <property type="project" value="TreeGrafter"/>
</dbReference>
<dbReference type="PROSITE" id="PS50297">
    <property type="entry name" value="ANK_REP_REGION"/>
    <property type="match status" value="3"/>
</dbReference>
<evidence type="ECO:0000256" key="2">
    <source>
        <dbReference type="ARBA" id="ARBA00022448"/>
    </source>
</evidence>
<dbReference type="GO" id="GO:0005829">
    <property type="term" value="C:cytosol"/>
    <property type="evidence" value="ECO:0007669"/>
    <property type="project" value="TreeGrafter"/>
</dbReference>
<dbReference type="PANTHER" id="PTHR10972">
    <property type="entry name" value="OXYSTEROL-BINDING PROTEIN-RELATED"/>
    <property type="match status" value="1"/>
</dbReference>
<feature type="repeat" description="ANK" evidence="6">
    <location>
        <begin position="65"/>
        <end position="97"/>
    </location>
</feature>
<dbReference type="GO" id="GO:0006887">
    <property type="term" value="P:exocytosis"/>
    <property type="evidence" value="ECO:0007669"/>
    <property type="project" value="TreeGrafter"/>
</dbReference>
<evidence type="ECO:0000256" key="4">
    <source>
        <dbReference type="ARBA" id="ARBA00023055"/>
    </source>
</evidence>
<dbReference type="InterPro" id="IPR011993">
    <property type="entry name" value="PH-like_dom_sf"/>
</dbReference>
<comment type="caution">
    <text evidence="9">The sequence shown here is derived from an EMBL/GenBank/DDBJ whole genome shotgun (WGS) entry which is preliminary data.</text>
</comment>
<keyword evidence="2" id="KW-0813">Transport</keyword>
<gene>
    <name evidence="9" type="ORF">AYI68_g6626</name>
</gene>
<keyword evidence="6" id="KW-0040">ANK repeat</keyword>
<reference evidence="9 10" key="1">
    <citation type="journal article" date="2016" name="Mol. Biol. Evol.">
        <title>Genome-Wide Survey of Gut Fungi (Harpellales) Reveals the First Horizontally Transferred Ubiquitin Gene from a Mosquito Host.</title>
        <authorList>
            <person name="Wang Y."/>
            <person name="White M.M."/>
            <person name="Kvist S."/>
            <person name="Moncalvo J.M."/>
        </authorList>
    </citation>
    <scope>NUCLEOTIDE SEQUENCE [LARGE SCALE GENOMIC DNA]</scope>
    <source>
        <strain evidence="9 10">ALG-7-W6</strain>
    </source>
</reference>
<dbReference type="PANTHER" id="PTHR10972:SF205">
    <property type="entry name" value="OXYSTEROL-BINDING PROTEIN 1"/>
    <property type="match status" value="1"/>
</dbReference>
<dbReference type="SMART" id="SM00248">
    <property type="entry name" value="ANK"/>
    <property type="match status" value="3"/>
</dbReference>
<dbReference type="GO" id="GO:0005886">
    <property type="term" value="C:plasma membrane"/>
    <property type="evidence" value="ECO:0007669"/>
    <property type="project" value="TreeGrafter"/>
</dbReference>
<dbReference type="Gene3D" id="3.30.70.3490">
    <property type="match status" value="1"/>
</dbReference>
<dbReference type="InterPro" id="IPR000648">
    <property type="entry name" value="Oxysterol-bd"/>
</dbReference>
<evidence type="ECO:0000313" key="9">
    <source>
        <dbReference type="EMBL" id="OLY79307.1"/>
    </source>
</evidence>
<dbReference type="STRING" id="133383.A0A1R0GQY3"/>
<dbReference type="SUPFAM" id="SSF144000">
    <property type="entry name" value="Oxysterol-binding protein-like"/>
    <property type="match status" value="1"/>
</dbReference>
<feature type="repeat" description="ANK" evidence="6">
    <location>
        <begin position="200"/>
        <end position="232"/>
    </location>
</feature>
<dbReference type="SUPFAM" id="SSF48403">
    <property type="entry name" value="Ankyrin repeat"/>
    <property type="match status" value="1"/>
</dbReference>
<dbReference type="InterPro" id="IPR037239">
    <property type="entry name" value="OSBP_sf"/>
</dbReference>
<dbReference type="Gene3D" id="2.40.160.120">
    <property type="match status" value="1"/>
</dbReference>
<dbReference type="PROSITE" id="PS50088">
    <property type="entry name" value="ANK_REPEAT"/>
    <property type="match status" value="3"/>
</dbReference>
<proteinExistence type="inferred from homology"/>
<dbReference type="InterPro" id="IPR002110">
    <property type="entry name" value="Ankyrin_rpt"/>
</dbReference>
<keyword evidence="3" id="KW-0597">Phosphoprotein</keyword>
<dbReference type="GO" id="GO:0006869">
    <property type="term" value="P:lipid transport"/>
    <property type="evidence" value="ECO:0007669"/>
    <property type="project" value="UniProtKB-KW"/>
</dbReference>
<dbReference type="GO" id="GO:0006897">
    <property type="term" value="P:endocytosis"/>
    <property type="evidence" value="ECO:0007669"/>
    <property type="project" value="TreeGrafter"/>
</dbReference>
<dbReference type="Gene3D" id="2.30.29.30">
    <property type="entry name" value="Pleckstrin-homology domain (PH domain)/Phosphotyrosine-binding domain (PTB)"/>
    <property type="match status" value="1"/>
</dbReference>
<evidence type="ECO:0000256" key="3">
    <source>
        <dbReference type="ARBA" id="ARBA00022553"/>
    </source>
</evidence>
<feature type="repeat" description="ANK" evidence="6">
    <location>
        <begin position="101"/>
        <end position="133"/>
    </location>
</feature>
<dbReference type="AlphaFoldDB" id="A0A1R0GQY3"/>
<evidence type="ECO:0000256" key="6">
    <source>
        <dbReference type="PROSITE-ProRule" id="PRU00023"/>
    </source>
</evidence>
<protein>
    <submittedName>
        <fullName evidence="9">Oxysterol-binding protein-like protein</fullName>
    </submittedName>
</protein>
<dbReference type="Pfam" id="PF12796">
    <property type="entry name" value="Ank_2"/>
    <property type="match status" value="1"/>
</dbReference>
<keyword evidence="5" id="KW-0446">Lipid-binding</keyword>
<feature type="region of interest" description="Disordered" evidence="7">
    <location>
        <begin position="1021"/>
        <end position="1049"/>
    </location>
</feature>
<dbReference type="GO" id="GO:0030011">
    <property type="term" value="P:maintenance of cell polarity"/>
    <property type="evidence" value="ECO:0007669"/>
    <property type="project" value="TreeGrafter"/>
</dbReference>
<dbReference type="GO" id="GO:0034727">
    <property type="term" value="P:piecemeal microautophagy of the nucleus"/>
    <property type="evidence" value="ECO:0007669"/>
    <property type="project" value="TreeGrafter"/>
</dbReference>
<dbReference type="SMART" id="SM00233">
    <property type="entry name" value="PH"/>
    <property type="match status" value="1"/>
</dbReference>
<feature type="compositionally biased region" description="Acidic residues" evidence="7">
    <location>
        <begin position="644"/>
        <end position="661"/>
    </location>
</feature>
<dbReference type="SUPFAM" id="SSF50729">
    <property type="entry name" value="PH domain-like"/>
    <property type="match status" value="1"/>
</dbReference>
<dbReference type="Pfam" id="PF00169">
    <property type="entry name" value="PH"/>
    <property type="match status" value="1"/>
</dbReference>
<sequence length="1199" mass="135177">MEAENKSDQDNQNYVHTKKYLEVLKAFENDDIESVKKLVPYWIEAFNEAQKKSKRPDNMISTTFEKSTPLHLAVQCANVDIIKFLLDYDNHVIPIDFKDPYGNTALHYAVKASRKEAVLLLLEAGADDDILDSNNQTPLMIAPNLDIENIIFDYHNRKIGDATTHLFSLALKGNVKEISSLIEAPGYENKVNLLARNTSDGKTLLHIAAEKDNIELAKWAIKNGISLFSSDFNNKLAYSYAKSPEMIDLISKASSTTESNINSDVAPKYSGMLDKWTNYAGGWKGRWFELESGVLSYYKNKDDAENSCRGAINLKIARVALGMKDKRQFEVIGKGSVKYQLRAKSISEAKQWIHMLNLSKLWAVEKLKNIDEHSPPADTVSEYPESEIRSIRNQHIEISQKKSYPSSVYRKASDFDGVKAASINLKRLTLHSDPDLDMGFKSSSMNLNMSGASVYTSHQSSNFKNVQITNSNLMNMSMTKNDSTSGGSSYSDVDSILESNDRHEEFFSANSIAQNQVRTLQIVSRELSLLKEDESNWTIAKDYSSNIIETLSLLESKLSQMKKLFESCNLHWNSKLSNELKRIDTLTETLQSAVMDTQKVGTELLSKLSKSSAATPHGTGNSNFPALKSIAESNEKLDNKDKDFDESEEEDDDDDDDEFADAYDSFANIDDPNKFPVDPVPDNLASQPELDNLVESTGDLEDQDYNLDGYGPEYKLRKNLPSGEGKKPSFSLWSIIKNAIGKDLSKISVPVFFNEPSSFLQRFTEDMEYSDLLELASRLPQSADRTMLVASFAMSNYSSTFGRVAKPFNPLLGETYEYVRGDKLYRAFSEQVVHHPPISAMWVEALNYTFHADTSMKSKFTGKSLEITPDCVCHVYLRVPIEFLDKGSDSKLGPRLSQPKIVEGNTHFIEHYSWRKISTSVNGIITGSFWIEHFGDLEVINHSTGDKTVLTFKKSGWLGDNKYKIEGSSKNRNGATTHLISGNWVSQIIAKPVTSSSEKNFDVTGNKNEVYDRSLIDSPAFKNNPTVADSDNHVSSGSNSSDKDSKAGGYNKAIVEPISLPSGPFVLWKKNEIKNHDSTYHFTDFAVTLNEIDDDLAKYVAPSDSRFRPDQRAMEIEKYDVADTEKTRLEEKQRKVRKMREAGELEQWKPKWFVPDVDPDTGCKFWKFTGEYWNERQKVASEINEGKKDVVWKDVPDIF</sequence>